<dbReference type="EMBL" id="PP179310">
    <property type="protein sequence ID" value="XAI69370.1"/>
    <property type="molecule type" value="Genomic_DNA"/>
</dbReference>
<name>A0AAU6VYW1_9VIRU</name>
<sequence length="56" mass="6276">MSEVIKLSEAQGELAFDILEACIKRFPEDPELTIPVFELLLNAVKDEVEAANDKRS</sequence>
<proteinExistence type="predicted"/>
<protein>
    <submittedName>
        <fullName evidence="1">Uncharacterized protein</fullName>
    </submittedName>
</protein>
<reference evidence="1" key="1">
    <citation type="journal article" date="2024" name="J. Gen. Virol.">
        <title>Novel phages of Pseudomonas syringae unveil numerous potential auxiliary metabolic genes.</title>
        <authorList>
            <person name="Feltin C."/>
            <person name="Garneau J.R."/>
            <person name="Morris C.E."/>
            <person name="Berard A."/>
            <person name="Torres-Barcelo C."/>
        </authorList>
    </citation>
    <scope>NUCLEOTIDE SEQUENCE</scope>
</reference>
<organism evidence="1">
    <name type="scientific">Pseudomonas phage Pyxpy01</name>
    <dbReference type="NCBI Taxonomy" id="3138546"/>
    <lineage>
        <taxon>Viruses</taxon>
    </lineage>
</organism>
<accession>A0AAU6VYW1</accession>
<gene>
    <name evidence="1" type="ORF">Pyxpy01_00072</name>
</gene>
<evidence type="ECO:0000313" key="1">
    <source>
        <dbReference type="EMBL" id="XAI69370.1"/>
    </source>
</evidence>